<keyword evidence="2" id="KW-1133">Transmembrane helix</keyword>
<evidence type="ECO:0000256" key="1">
    <source>
        <dbReference type="SAM" id="MobiDB-lite"/>
    </source>
</evidence>
<keyword evidence="5" id="KW-1185">Reference proteome</keyword>
<sequence>MLNSYKDLSRWYGALEPDAATSAPVAGDDAIVEPANEDERAARFPDYIREEDPEEARAKAEVPTDLPARRSEFIGGWSDWVADDHAPGPDDDYDPRSGVAVRFPWPDDDDVDDEPSEEPPSPRNRSAPALRVAAKQHPATRRARVILVLIVAVLMLIAAGVGALWLVQMSGQRGAAGTAPASMQFTAGSARSGGPADCPTEHGVSVLRSAEAGSTDSGPDVVLAFQYAYYVARSGEQVRAVVAPEASISSPEVIQRGIDTVPEGTTHCVRVVTVTENRYSVEVTEYRPGGVPATYNKQMVTTAVIGGRTLITGIAAG</sequence>
<feature type="transmembrane region" description="Helical" evidence="2">
    <location>
        <begin position="145"/>
        <end position="167"/>
    </location>
</feature>
<name>A0ABV3FP29_9NOCA</name>
<keyword evidence="2" id="KW-0472">Membrane</keyword>
<comment type="caution">
    <text evidence="4">The sequence shown here is derived from an EMBL/GenBank/DDBJ whole genome shotgun (WGS) entry which is preliminary data.</text>
</comment>
<dbReference type="InterPro" id="IPR058489">
    <property type="entry name" value="DUF8176"/>
</dbReference>
<dbReference type="EMBL" id="JBFAKC010000002">
    <property type="protein sequence ID" value="MEV0707177.1"/>
    <property type="molecule type" value="Genomic_DNA"/>
</dbReference>
<gene>
    <name evidence="4" type="ORF">AB0I48_06380</name>
</gene>
<dbReference type="Pfam" id="PF26527">
    <property type="entry name" value="DUF8176"/>
    <property type="match status" value="1"/>
</dbReference>
<feature type="compositionally biased region" description="Acidic residues" evidence="1">
    <location>
        <begin position="106"/>
        <end position="117"/>
    </location>
</feature>
<feature type="region of interest" description="Disordered" evidence="1">
    <location>
        <begin position="79"/>
        <end position="134"/>
    </location>
</feature>
<evidence type="ECO:0000259" key="3">
    <source>
        <dbReference type="Pfam" id="PF26527"/>
    </source>
</evidence>
<accession>A0ABV3FP29</accession>
<keyword evidence="2" id="KW-0812">Transmembrane</keyword>
<feature type="region of interest" description="Disordered" evidence="1">
    <location>
        <begin position="33"/>
        <end position="67"/>
    </location>
</feature>
<organism evidence="4 5">
    <name type="scientific">Nocardia aurea</name>
    <dbReference type="NCBI Taxonomy" id="2144174"/>
    <lineage>
        <taxon>Bacteria</taxon>
        <taxon>Bacillati</taxon>
        <taxon>Actinomycetota</taxon>
        <taxon>Actinomycetes</taxon>
        <taxon>Mycobacteriales</taxon>
        <taxon>Nocardiaceae</taxon>
        <taxon>Nocardia</taxon>
    </lineage>
</organism>
<dbReference type="RefSeq" id="WP_355091050.1">
    <property type="nucleotide sequence ID" value="NZ_JBEXKW010000117.1"/>
</dbReference>
<evidence type="ECO:0000313" key="4">
    <source>
        <dbReference type="EMBL" id="MEV0707177.1"/>
    </source>
</evidence>
<feature type="compositionally biased region" description="Basic and acidic residues" evidence="1">
    <location>
        <begin position="37"/>
        <end position="67"/>
    </location>
</feature>
<reference evidence="4 5" key="1">
    <citation type="submission" date="2024-06" db="EMBL/GenBank/DDBJ databases">
        <title>The Natural Products Discovery Center: Release of the First 8490 Sequenced Strains for Exploring Actinobacteria Biosynthetic Diversity.</title>
        <authorList>
            <person name="Kalkreuter E."/>
            <person name="Kautsar S.A."/>
            <person name="Yang D."/>
            <person name="Bader C.D."/>
            <person name="Teijaro C.N."/>
            <person name="Fluegel L."/>
            <person name="Davis C.M."/>
            <person name="Simpson J.R."/>
            <person name="Lauterbach L."/>
            <person name="Steele A.D."/>
            <person name="Gui C."/>
            <person name="Meng S."/>
            <person name="Li G."/>
            <person name="Viehrig K."/>
            <person name="Ye F."/>
            <person name="Su P."/>
            <person name="Kiefer A.F."/>
            <person name="Nichols A."/>
            <person name="Cepeda A.J."/>
            <person name="Yan W."/>
            <person name="Fan B."/>
            <person name="Jiang Y."/>
            <person name="Adhikari A."/>
            <person name="Zheng C.-J."/>
            <person name="Schuster L."/>
            <person name="Cowan T.M."/>
            <person name="Smanski M.J."/>
            <person name="Chevrette M.G."/>
            <person name="De Carvalho L.P.S."/>
            <person name="Shen B."/>
        </authorList>
    </citation>
    <scope>NUCLEOTIDE SEQUENCE [LARGE SCALE GENOMIC DNA]</scope>
    <source>
        <strain evidence="4 5">NPDC050403</strain>
    </source>
</reference>
<protein>
    <recommendedName>
        <fullName evidence="3">DUF8176 domain-containing protein</fullName>
    </recommendedName>
</protein>
<evidence type="ECO:0000256" key="2">
    <source>
        <dbReference type="SAM" id="Phobius"/>
    </source>
</evidence>
<dbReference type="Proteomes" id="UP001551695">
    <property type="component" value="Unassembled WGS sequence"/>
</dbReference>
<evidence type="ECO:0000313" key="5">
    <source>
        <dbReference type="Proteomes" id="UP001551695"/>
    </source>
</evidence>
<proteinExistence type="predicted"/>
<feature type="domain" description="DUF8176" evidence="3">
    <location>
        <begin position="196"/>
        <end position="315"/>
    </location>
</feature>